<evidence type="ECO:0000313" key="2">
    <source>
        <dbReference type="Proteomes" id="UP001634393"/>
    </source>
</evidence>
<keyword evidence="2" id="KW-1185">Reference proteome</keyword>
<name>A0ABD3UP29_9LAMI</name>
<dbReference type="EMBL" id="JBJXBP010000001">
    <property type="protein sequence ID" value="KAL3850872.1"/>
    <property type="molecule type" value="Genomic_DNA"/>
</dbReference>
<accession>A0ABD3UP29</accession>
<dbReference type="Proteomes" id="UP001634393">
    <property type="component" value="Unassembled WGS sequence"/>
</dbReference>
<reference evidence="1 2" key="1">
    <citation type="submission" date="2024-12" db="EMBL/GenBank/DDBJ databases">
        <title>The unique morphological basis and parallel evolutionary history of personate flowers in Penstemon.</title>
        <authorList>
            <person name="Depatie T.H."/>
            <person name="Wessinger C.A."/>
        </authorList>
    </citation>
    <scope>NUCLEOTIDE SEQUENCE [LARGE SCALE GENOMIC DNA]</scope>
    <source>
        <strain evidence="1">WTNN_2</strain>
        <tissue evidence="1">Leaf</tissue>
    </source>
</reference>
<proteinExistence type="predicted"/>
<protein>
    <submittedName>
        <fullName evidence="1">Uncharacterized protein</fullName>
    </submittedName>
</protein>
<gene>
    <name evidence="1" type="ORF">ACJIZ3_012754</name>
</gene>
<comment type="caution">
    <text evidence="1">The sequence shown here is derived from an EMBL/GenBank/DDBJ whole genome shotgun (WGS) entry which is preliminary data.</text>
</comment>
<dbReference type="AlphaFoldDB" id="A0ABD3UP29"/>
<evidence type="ECO:0000313" key="1">
    <source>
        <dbReference type="EMBL" id="KAL3850872.1"/>
    </source>
</evidence>
<organism evidence="1 2">
    <name type="scientific">Penstemon smallii</name>
    <dbReference type="NCBI Taxonomy" id="265156"/>
    <lineage>
        <taxon>Eukaryota</taxon>
        <taxon>Viridiplantae</taxon>
        <taxon>Streptophyta</taxon>
        <taxon>Embryophyta</taxon>
        <taxon>Tracheophyta</taxon>
        <taxon>Spermatophyta</taxon>
        <taxon>Magnoliopsida</taxon>
        <taxon>eudicotyledons</taxon>
        <taxon>Gunneridae</taxon>
        <taxon>Pentapetalae</taxon>
        <taxon>asterids</taxon>
        <taxon>lamiids</taxon>
        <taxon>Lamiales</taxon>
        <taxon>Plantaginaceae</taxon>
        <taxon>Cheloneae</taxon>
        <taxon>Penstemon</taxon>
    </lineage>
</organism>
<sequence>MHCHCKGAKVKTLHYKKMYFYVTLLA</sequence>